<evidence type="ECO:0000313" key="8">
    <source>
        <dbReference type="EMBL" id="JAT74452.1"/>
    </source>
</evidence>
<dbReference type="AlphaFoldDB" id="A0A1D2A5F9"/>
<dbReference type="PANTHER" id="PTHR21493:SF9">
    <property type="entry name" value="GOLGI TRANSPORT PROTEIN 1-RELATED"/>
    <property type="match status" value="1"/>
</dbReference>
<dbReference type="GO" id="GO:0006888">
    <property type="term" value="P:endoplasmic reticulum to Golgi vesicle-mediated transport"/>
    <property type="evidence" value="ECO:0007669"/>
    <property type="project" value="InterPro"/>
</dbReference>
<accession>A0A1D2A5F9</accession>
<dbReference type="InterPro" id="IPR045176">
    <property type="entry name" value="Got1"/>
</dbReference>
<reference evidence="8" key="1">
    <citation type="submission" date="2015-08" db="EMBL/GenBank/DDBJ databases">
        <authorList>
            <person name="Babu N.S."/>
            <person name="Beckwith C.J."/>
            <person name="Beseler K.G."/>
            <person name="Brison A."/>
            <person name="Carone J.V."/>
            <person name="Caskin T.P."/>
            <person name="Diamond M."/>
            <person name="Durham M.E."/>
            <person name="Foxe J.M."/>
            <person name="Go M."/>
            <person name="Henderson B.A."/>
            <person name="Jones I.B."/>
            <person name="McGettigan J.A."/>
            <person name="Micheletti S.J."/>
            <person name="Nasrallah M.E."/>
            <person name="Ortiz D."/>
            <person name="Piller C.R."/>
            <person name="Privatt S.R."/>
            <person name="Schneider S.L."/>
            <person name="Sharp S."/>
            <person name="Smith T.C."/>
            <person name="Stanton J.D."/>
            <person name="Ullery H.E."/>
            <person name="Wilson R.J."/>
            <person name="Serrano M.G."/>
            <person name="Buck G."/>
            <person name="Lee V."/>
            <person name="Wang Y."/>
            <person name="Carvalho R."/>
            <person name="Voegtly L."/>
            <person name="Shi R."/>
            <person name="Duckworth R."/>
            <person name="Johnson A."/>
            <person name="Loviza R."/>
            <person name="Walstead R."/>
            <person name="Shah Z."/>
            <person name="Kiflezghi M."/>
            <person name="Wade K."/>
            <person name="Ball S.L."/>
            <person name="Bradley K.W."/>
            <person name="Asai D.J."/>
            <person name="Bowman C.A."/>
            <person name="Russell D.A."/>
            <person name="Pope W.H."/>
            <person name="Jacobs-Sera D."/>
            <person name="Hendrix R.W."/>
            <person name="Hatfull G.F."/>
        </authorList>
    </citation>
    <scope>NUCLEOTIDE SEQUENCE</scope>
</reference>
<feature type="transmembrane region" description="Helical" evidence="7">
    <location>
        <begin position="34"/>
        <end position="54"/>
    </location>
</feature>
<evidence type="ECO:0000256" key="5">
    <source>
        <dbReference type="ARBA" id="ARBA00023136"/>
    </source>
</evidence>
<dbReference type="GO" id="GO:0042147">
    <property type="term" value="P:retrograde transport, endosome to Golgi"/>
    <property type="evidence" value="ECO:0007669"/>
    <property type="project" value="InterPro"/>
</dbReference>
<keyword evidence="5 7" id="KW-0472">Membrane</keyword>
<evidence type="ECO:0008006" key="9">
    <source>
        <dbReference type="Google" id="ProtNLM"/>
    </source>
</evidence>
<comment type="subcellular location">
    <subcellularLocation>
        <location evidence="1">Golgi apparatus membrane</location>
        <topology evidence="1">Multi-pass membrane protein</topology>
    </subcellularLocation>
</comment>
<comment type="similarity">
    <text evidence="6">Belongs to the GOT1 family.</text>
</comment>
<dbReference type="Pfam" id="PF04178">
    <property type="entry name" value="Got1"/>
    <property type="match status" value="1"/>
</dbReference>
<keyword evidence="3 7" id="KW-1133">Transmembrane helix</keyword>
<evidence type="ECO:0000256" key="2">
    <source>
        <dbReference type="ARBA" id="ARBA00022692"/>
    </source>
</evidence>
<sequence length="137" mass="15257">MLDDKRKIGVALTGLGIAVQFLGVIFLFDRGLLAIGNVLFLSGVALTIGFWATLRFFMRRKNYKGSAFFLVGFALVVYGWSIPGFLLELYGFWRLFSAFFPTVLSFLRRMPFLRGILDLPAFKGVLNRIAPAGGLPV</sequence>
<evidence type="ECO:0000256" key="1">
    <source>
        <dbReference type="ARBA" id="ARBA00004653"/>
    </source>
</evidence>
<evidence type="ECO:0000256" key="3">
    <source>
        <dbReference type="ARBA" id="ARBA00022989"/>
    </source>
</evidence>
<dbReference type="GO" id="GO:0005829">
    <property type="term" value="C:cytosol"/>
    <property type="evidence" value="ECO:0007669"/>
    <property type="project" value="GOC"/>
</dbReference>
<feature type="transmembrane region" description="Helical" evidence="7">
    <location>
        <begin position="66"/>
        <end position="83"/>
    </location>
</feature>
<dbReference type="InterPro" id="IPR007305">
    <property type="entry name" value="Vesicle_transpt_Got1/SFT2"/>
</dbReference>
<gene>
    <name evidence="8" type="ORF">g.28665</name>
</gene>
<evidence type="ECO:0000256" key="7">
    <source>
        <dbReference type="SAM" id="Phobius"/>
    </source>
</evidence>
<organism evidence="8">
    <name type="scientific">Auxenochlorella protothecoides</name>
    <name type="common">Green microalga</name>
    <name type="synonym">Chlorella protothecoides</name>
    <dbReference type="NCBI Taxonomy" id="3075"/>
    <lineage>
        <taxon>Eukaryota</taxon>
        <taxon>Viridiplantae</taxon>
        <taxon>Chlorophyta</taxon>
        <taxon>core chlorophytes</taxon>
        <taxon>Trebouxiophyceae</taxon>
        <taxon>Chlorellales</taxon>
        <taxon>Chlorellaceae</taxon>
        <taxon>Auxenochlorella</taxon>
    </lineage>
</organism>
<feature type="transmembrane region" description="Helical" evidence="7">
    <location>
        <begin position="89"/>
        <end position="107"/>
    </location>
</feature>
<evidence type="ECO:0000256" key="4">
    <source>
        <dbReference type="ARBA" id="ARBA00023034"/>
    </source>
</evidence>
<evidence type="ECO:0000256" key="6">
    <source>
        <dbReference type="ARBA" id="ARBA00025799"/>
    </source>
</evidence>
<dbReference type="PANTHER" id="PTHR21493">
    <property type="entry name" value="CGI-141-RELATED/LIPASE CONTAINING PROTEIN"/>
    <property type="match status" value="1"/>
</dbReference>
<keyword evidence="2 7" id="KW-0812">Transmembrane</keyword>
<dbReference type="GO" id="GO:0000139">
    <property type="term" value="C:Golgi membrane"/>
    <property type="evidence" value="ECO:0007669"/>
    <property type="project" value="UniProtKB-SubCell"/>
</dbReference>
<feature type="transmembrane region" description="Helical" evidence="7">
    <location>
        <begin position="7"/>
        <end position="28"/>
    </location>
</feature>
<protein>
    <recommendedName>
        <fullName evidence="9">Vesicle transport protein GOT1B</fullName>
    </recommendedName>
</protein>
<name>A0A1D2A5F9_AUXPR</name>
<proteinExistence type="inferred from homology"/>
<dbReference type="EMBL" id="GDKF01004170">
    <property type="protein sequence ID" value="JAT74452.1"/>
    <property type="molecule type" value="Transcribed_RNA"/>
</dbReference>
<keyword evidence="4" id="KW-0333">Golgi apparatus</keyword>